<dbReference type="InterPro" id="IPR001064">
    <property type="entry name" value="Beta/gamma_crystallin"/>
</dbReference>
<proteinExistence type="inferred from homology"/>
<evidence type="ECO:0000313" key="5">
    <source>
        <dbReference type="Proteomes" id="UP000199045"/>
    </source>
</evidence>
<dbReference type="AlphaFoldDB" id="A0A1G7RZB1"/>
<feature type="domain" description="Beta/gamma crystallin 'Greek key'" evidence="3">
    <location>
        <begin position="306"/>
        <end position="350"/>
    </location>
</feature>
<dbReference type="NCBIfam" id="TIGR04183">
    <property type="entry name" value="Por_Secre_tail"/>
    <property type="match status" value="1"/>
</dbReference>
<comment type="similarity">
    <text evidence="1">Belongs to the beta/gamma-crystallin family.</text>
</comment>
<dbReference type="Pfam" id="PF18962">
    <property type="entry name" value="Por_Secre_tail"/>
    <property type="match status" value="1"/>
</dbReference>
<keyword evidence="2" id="KW-0677">Repeat</keyword>
<evidence type="ECO:0000259" key="3">
    <source>
        <dbReference type="PROSITE" id="PS50915"/>
    </source>
</evidence>
<gene>
    <name evidence="4" type="ORF">SAMN04488121_103676</name>
</gene>
<accession>A0A1G7RZB1</accession>
<sequence length="486" mass="54189">MVRQFFLTIQPVFMQKFYALVLLACLAFPVIQVKAQTPPATWQEHWFEHNQNVSRVYYDNDLALYFDSDVSTSVTWPRQYLGDVWRYTKKTYGSFGTDPHLFAILHTGKYSGGHPSTYFDASHDNRNVIDAGAGPWTSATQGDYNLLTHEVAHIVELGGKNMHNSPAFGIWGDSKWAEIFIYDVYKGLGLESRATSAYNDFTASRDDFPRANTAWFRDWFYPIYSQYGGAQVLNRYFTQLSLYFSRSGTNYNSMNMGEFVHFWSAAAGVNLKSLATNAFGWTSQYESQFIQAQQTYPFTYSTPPPIAVSLFQDINYGGYGVYLPVGSYNLAQLKAYGARNDDITSLKVAPGYKIVLYADDNFSGASTTVTSDVPLLDVATWNDKVSSVIISALSPAEKALAKEESTGINVFPNPSVSGGTLTVQVEKYDASKPVQVQLLDVNKKVAAFKKTNTQRVSLATSNIASGFYILVVTNGAKVYTKKVLIQ</sequence>
<dbReference type="Proteomes" id="UP000199045">
    <property type="component" value="Unassembled WGS sequence"/>
</dbReference>
<name>A0A1G7RZB1_CHIFI</name>
<dbReference type="EMBL" id="FNBN01000003">
    <property type="protein sequence ID" value="SDG16097.1"/>
    <property type="molecule type" value="Genomic_DNA"/>
</dbReference>
<dbReference type="PROSITE" id="PS50915">
    <property type="entry name" value="CRYSTALLIN_BETA_GAMMA"/>
    <property type="match status" value="1"/>
</dbReference>
<dbReference type="SUPFAM" id="SSF49695">
    <property type="entry name" value="gamma-Crystallin-like"/>
    <property type="match status" value="1"/>
</dbReference>
<evidence type="ECO:0000313" key="4">
    <source>
        <dbReference type="EMBL" id="SDG16097.1"/>
    </source>
</evidence>
<reference evidence="4 5" key="1">
    <citation type="submission" date="2016-10" db="EMBL/GenBank/DDBJ databases">
        <authorList>
            <person name="de Groot N.N."/>
        </authorList>
    </citation>
    <scope>NUCLEOTIDE SEQUENCE [LARGE SCALE GENOMIC DNA]</scope>
    <source>
        <strain evidence="4 5">DSM 527</strain>
    </source>
</reference>
<evidence type="ECO:0000256" key="2">
    <source>
        <dbReference type="ARBA" id="ARBA00022737"/>
    </source>
</evidence>
<dbReference type="STRING" id="104663.SAMN04488121_103676"/>
<dbReference type="InterPro" id="IPR026444">
    <property type="entry name" value="Secre_tail"/>
</dbReference>
<organism evidence="4 5">
    <name type="scientific">Chitinophaga filiformis</name>
    <name type="common">Myxococcus filiformis</name>
    <name type="synonym">Flexibacter filiformis</name>
    <dbReference type="NCBI Taxonomy" id="104663"/>
    <lineage>
        <taxon>Bacteria</taxon>
        <taxon>Pseudomonadati</taxon>
        <taxon>Bacteroidota</taxon>
        <taxon>Chitinophagia</taxon>
        <taxon>Chitinophagales</taxon>
        <taxon>Chitinophagaceae</taxon>
        <taxon>Chitinophaga</taxon>
    </lineage>
</organism>
<dbReference type="InterPro" id="IPR011024">
    <property type="entry name" value="G_crystallin-like"/>
</dbReference>
<protein>
    <submittedName>
        <fullName evidence="4">Por secretion system C-terminal sorting domain-containing protein</fullName>
    </submittedName>
</protein>
<evidence type="ECO:0000256" key="1">
    <source>
        <dbReference type="ARBA" id="ARBA00009646"/>
    </source>
</evidence>
<dbReference type="Gene3D" id="2.60.20.10">
    <property type="entry name" value="Crystallins"/>
    <property type="match status" value="1"/>
</dbReference>